<dbReference type="GO" id="GO:0016491">
    <property type="term" value="F:oxidoreductase activity"/>
    <property type="evidence" value="ECO:0007669"/>
    <property type="project" value="InterPro"/>
</dbReference>
<dbReference type="PROSITE" id="PS00195">
    <property type="entry name" value="GLUTAREDOXIN_1"/>
    <property type="match status" value="1"/>
</dbReference>
<organism evidence="2 3">
    <name type="scientific">Paenibacillus pinisoli</name>
    <dbReference type="NCBI Taxonomy" id="1276110"/>
    <lineage>
        <taxon>Bacteria</taxon>
        <taxon>Bacillati</taxon>
        <taxon>Bacillota</taxon>
        <taxon>Bacilli</taxon>
        <taxon>Bacillales</taxon>
        <taxon>Paenibacillaceae</taxon>
        <taxon>Paenibacillus</taxon>
    </lineage>
</organism>
<dbReference type="Proteomes" id="UP000267798">
    <property type="component" value="Unassembled WGS sequence"/>
</dbReference>
<evidence type="ECO:0000259" key="1">
    <source>
        <dbReference type="Pfam" id="PF01323"/>
    </source>
</evidence>
<accession>A0A3A6PNV9</accession>
<dbReference type="PANTHER" id="PTHR13887">
    <property type="entry name" value="GLUTATHIONE S-TRANSFERASE KAPPA"/>
    <property type="match status" value="1"/>
</dbReference>
<dbReference type="InterPro" id="IPR001853">
    <property type="entry name" value="DSBA-like_thioredoxin_dom"/>
</dbReference>
<proteinExistence type="predicted"/>
<comment type="caution">
    <text evidence="2">The sequence shown here is derived from an EMBL/GenBank/DDBJ whole genome shotgun (WGS) entry which is preliminary data.</text>
</comment>
<protein>
    <submittedName>
        <fullName evidence="2">DsbA family protein</fullName>
    </submittedName>
</protein>
<dbReference type="PANTHER" id="PTHR13887:SF33">
    <property type="entry name" value="ISOMERASE"/>
    <property type="match status" value="1"/>
</dbReference>
<dbReference type="OrthoDB" id="9799122at2"/>
<dbReference type="InterPro" id="IPR011767">
    <property type="entry name" value="GLR_AS"/>
</dbReference>
<dbReference type="AlphaFoldDB" id="A0A3A6PNV9"/>
<dbReference type="RefSeq" id="WP_120109705.1">
    <property type="nucleotide sequence ID" value="NZ_QXQB01000002.1"/>
</dbReference>
<evidence type="ECO:0000313" key="2">
    <source>
        <dbReference type="EMBL" id="RJX39879.1"/>
    </source>
</evidence>
<feature type="domain" description="DSBA-like thioredoxin" evidence="1">
    <location>
        <begin position="5"/>
        <end position="187"/>
    </location>
</feature>
<gene>
    <name evidence="2" type="ORF">D3P09_10840</name>
</gene>
<evidence type="ECO:0000313" key="3">
    <source>
        <dbReference type="Proteomes" id="UP000267798"/>
    </source>
</evidence>
<reference evidence="2 3" key="1">
    <citation type="submission" date="2018-09" db="EMBL/GenBank/DDBJ databases">
        <title>Paenibacillus aracenensis nov. sp. isolated from a cave in southern Spain.</title>
        <authorList>
            <person name="Jurado V."/>
            <person name="Gutierrez-Patricio S."/>
            <person name="Gonzalez-Pimentel J.L."/>
            <person name="Miller A.Z."/>
            <person name="Laiz L."/>
            <person name="Saiz-Jimenez C."/>
        </authorList>
    </citation>
    <scope>NUCLEOTIDE SEQUENCE [LARGE SCALE GENOMIC DNA]</scope>
    <source>
        <strain evidence="2 3">JCM 19203</strain>
    </source>
</reference>
<sequence length="206" mass="23720">MALKLQVYSDFVCPYCILAEGELEAAAAEKGIEVEYLPFELRPYPTPTLRPEGEYITRDWRERVYPIAAELGIPIVKPPFSPQPYTHLAFEGYQFAIEHGKAKEYNKRMYEAFFLESKNIGEIDVLTELAGEIGLERAAYRKALEDRTYREKHREALHHAYYVANINSAPTFVIGDTVIRGMAFKHQFLEVIEREQQRELKSAAGQ</sequence>
<dbReference type="Pfam" id="PF01323">
    <property type="entry name" value="DSBA"/>
    <property type="match status" value="1"/>
</dbReference>
<dbReference type="InterPro" id="IPR036249">
    <property type="entry name" value="Thioredoxin-like_sf"/>
</dbReference>
<dbReference type="EMBL" id="QXQB01000002">
    <property type="protein sequence ID" value="RJX39879.1"/>
    <property type="molecule type" value="Genomic_DNA"/>
</dbReference>
<name>A0A3A6PNV9_9BACL</name>
<dbReference type="SUPFAM" id="SSF52833">
    <property type="entry name" value="Thioredoxin-like"/>
    <property type="match status" value="1"/>
</dbReference>
<dbReference type="Gene3D" id="3.40.30.10">
    <property type="entry name" value="Glutaredoxin"/>
    <property type="match status" value="1"/>
</dbReference>
<keyword evidence="3" id="KW-1185">Reference proteome</keyword>